<evidence type="ECO:0000313" key="3">
    <source>
        <dbReference type="EMBL" id="ROO88214.1"/>
    </source>
</evidence>
<dbReference type="Proteomes" id="UP000272400">
    <property type="component" value="Unassembled WGS sequence"/>
</dbReference>
<feature type="domain" description="GmrSD restriction endonucleases C-terminal" evidence="2">
    <location>
        <begin position="408"/>
        <end position="544"/>
    </location>
</feature>
<dbReference type="InterPro" id="IPR011089">
    <property type="entry name" value="GmrSD_C"/>
</dbReference>
<name>A0A3N1D3V2_9ACTN</name>
<dbReference type="RefSeq" id="WP_170201631.1">
    <property type="nucleotide sequence ID" value="NZ_RJKE01000001.1"/>
</dbReference>
<dbReference type="Gene3D" id="1.10.10.10">
    <property type="entry name" value="Winged helix-like DNA-binding domain superfamily/Winged helix DNA-binding domain"/>
    <property type="match status" value="1"/>
</dbReference>
<dbReference type="EMBL" id="RJKE01000001">
    <property type="protein sequence ID" value="ROO88214.1"/>
    <property type="molecule type" value="Genomic_DNA"/>
</dbReference>
<dbReference type="Pfam" id="PF03235">
    <property type="entry name" value="GmrSD_N"/>
    <property type="match status" value="1"/>
</dbReference>
<evidence type="ECO:0000259" key="1">
    <source>
        <dbReference type="Pfam" id="PF03235"/>
    </source>
</evidence>
<dbReference type="PANTHER" id="PTHR35149">
    <property type="entry name" value="SLL5132 PROTEIN"/>
    <property type="match status" value="1"/>
</dbReference>
<dbReference type="PANTHER" id="PTHR35149:SF2">
    <property type="entry name" value="DUF262 DOMAIN-CONTAINING PROTEIN"/>
    <property type="match status" value="1"/>
</dbReference>
<sequence>MQANETTLRDLLEGQKQLQIPLYQRRYAWETRQLTQLWTDMVGVADGQVASHFLGAVVLAPSQKSTPQFGQWTVVDGQQRLTTLVIALCALRDHLAPERPEVKEQLDFLFLTNKFKQGDLFFKLLPTQSDRQAFKACVEGGHAEALSGHVGTAYQFFRNRFQQADDPAIPDSVSRFEEVVLDRLSLVNIGVDKDDNAFRIFESINNTGMRLNQVDLIRNYVFMCLPNRGEHVYAKYWRPMQELLADPKALDQLMFLVLVLRQGDKAKHTDVYRGHQEILEQISDDEEKVEAYAADLYTRAKHLKTILDPSREGEAVRDHLRFLKEWEAQTTYPVIMRVLELRESGEATDGDLAQALSYLESFLVRRMIASMPTNNLNRIFMRLTPLLDGEDRVQDIIRQELSAQQRWVTDTELREAVRTKPFYIAGRGHQKKLVLRRLEQALGGKEKVDLDGTTIEHVLPQHLTDSWKRQLSEDGEDARDLHAALVHTLGNLTLTGYNSELGDAPYEDKREQLLQTSIELTKSVTMHEVWGRRQILQRADLIADLAIGLWPGPLEAEQDKAPSKDWTLLGDAVAILEPGSWTSYNDLAQLVGTAPQPLAGFIANAVLPGAHRVLTASGQISAGFRWADRSDRRDVREVLLAEGLTFDEKGQADPARRLSAAELAQRLDLPGAEDFAEPDPVHVDPSQMEKWELRYHRQLAARSGPAVAGTVSALLDHCRDHGYKLTFGTAPTLGRCTPVIKHKGVDYWLLNLYPETADVAFNALAKRPLFDDLEIREEIRQYLNTAPGIDLPASKVSLFPSFPCSVLADPGAWDTVVAVLDWFAHRVSLIE</sequence>
<accession>A0A3N1D3V2</accession>
<evidence type="ECO:0000259" key="2">
    <source>
        <dbReference type="Pfam" id="PF07510"/>
    </source>
</evidence>
<organism evidence="3 4">
    <name type="scientific">Actinocorallia herbida</name>
    <dbReference type="NCBI Taxonomy" id="58109"/>
    <lineage>
        <taxon>Bacteria</taxon>
        <taxon>Bacillati</taxon>
        <taxon>Actinomycetota</taxon>
        <taxon>Actinomycetes</taxon>
        <taxon>Streptosporangiales</taxon>
        <taxon>Thermomonosporaceae</taxon>
        <taxon>Actinocorallia</taxon>
    </lineage>
</organism>
<reference evidence="3 4" key="1">
    <citation type="submission" date="2018-11" db="EMBL/GenBank/DDBJ databases">
        <title>Sequencing the genomes of 1000 actinobacteria strains.</title>
        <authorList>
            <person name="Klenk H.-P."/>
        </authorList>
    </citation>
    <scope>NUCLEOTIDE SEQUENCE [LARGE SCALE GENOMIC DNA]</scope>
    <source>
        <strain evidence="3 4">DSM 44254</strain>
    </source>
</reference>
<keyword evidence="4" id="KW-1185">Reference proteome</keyword>
<proteinExistence type="predicted"/>
<protein>
    <submittedName>
        <fullName evidence="3">Uncharacterized protein with ParB-like and HNH nuclease domain</fullName>
    </submittedName>
</protein>
<dbReference type="InterPro" id="IPR004919">
    <property type="entry name" value="GmrSD_N"/>
</dbReference>
<comment type="caution">
    <text evidence="3">The sequence shown here is derived from an EMBL/GenBank/DDBJ whole genome shotgun (WGS) entry which is preliminary data.</text>
</comment>
<dbReference type="Pfam" id="PF07510">
    <property type="entry name" value="GmrSD_C"/>
    <property type="match status" value="1"/>
</dbReference>
<dbReference type="AlphaFoldDB" id="A0A3N1D3V2"/>
<dbReference type="InterPro" id="IPR036388">
    <property type="entry name" value="WH-like_DNA-bd_sf"/>
</dbReference>
<feature type="domain" description="GmrSD restriction endonucleases N-terminal" evidence="1">
    <location>
        <begin position="8"/>
        <end position="222"/>
    </location>
</feature>
<evidence type="ECO:0000313" key="4">
    <source>
        <dbReference type="Proteomes" id="UP000272400"/>
    </source>
</evidence>
<gene>
    <name evidence="3" type="ORF">EDD29_5877</name>
</gene>